<proteinExistence type="predicted"/>
<name>A0A0L8V3F9_9BACT</name>
<protein>
    <recommendedName>
        <fullName evidence="1">DUF2007 domain-containing protein</fullName>
    </recommendedName>
</protein>
<evidence type="ECO:0000313" key="3">
    <source>
        <dbReference type="Proteomes" id="UP000036958"/>
    </source>
</evidence>
<sequence length="75" mass="8045">MKSEENLIRVFSGSEVSVILLKAKLEETGISAIIQNDFQSGIAAGFAGSTPTGVDLYIREGDLSLAEPVLNEFQE</sequence>
<dbReference type="InterPro" id="IPR018551">
    <property type="entry name" value="DUF2007"/>
</dbReference>
<dbReference type="Proteomes" id="UP000036958">
    <property type="component" value="Unassembled WGS sequence"/>
</dbReference>
<keyword evidence="3" id="KW-1185">Reference proteome</keyword>
<evidence type="ECO:0000259" key="1">
    <source>
        <dbReference type="Pfam" id="PF09413"/>
    </source>
</evidence>
<comment type="caution">
    <text evidence="2">The sequence shown here is derived from an EMBL/GenBank/DDBJ whole genome shotgun (WGS) entry which is preliminary data.</text>
</comment>
<dbReference type="RefSeq" id="WP_053187790.1">
    <property type="nucleotide sequence ID" value="NZ_LGIA01000205.1"/>
</dbReference>
<reference evidence="3" key="1">
    <citation type="submission" date="2015-07" db="EMBL/GenBank/DDBJ databases">
        <title>Genome sequencing of Sunxiuqinia dokdonensis strain SK.</title>
        <authorList>
            <person name="Ahn S."/>
            <person name="Kim B.-C."/>
        </authorList>
    </citation>
    <scope>NUCLEOTIDE SEQUENCE [LARGE SCALE GENOMIC DNA]</scope>
    <source>
        <strain evidence="3">SK</strain>
    </source>
</reference>
<gene>
    <name evidence="2" type="ORF">NC99_41820</name>
</gene>
<organism evidence="2 3">
    <name type="scientific">Sunxiuqinia dokdonensis</name>
    <dbReference type="NCBI Taxonomy" id="1409788"/>
    <lineage>
        <taxon>Bacteria</taxon>
        <taxon>Pseudomonadati</taxon>
        <taxon>Bacteroidota</taxon>
        <taxon>Bacteroidia</taxon>
        <taxon>Marinilabiliales</taxon>
        <taxon>Prolixibacteraceae</taxon>
        <taxon>Sunxiuqinia</taxon>
    </lineage>
</organism>
<dbReference type="EMBL" id="LGIA01000205">
    <property type="protein sequence ID" value="KOH42966.1"/>
    <property type="molecule type" value="Genomic_DNA"/>
</dbReference>
<dbReference type="Pfam" id="PF09413">
    <property type="entry name" value="DUF2007"/>
    <property type="match status" value="1"/>
</dbReference>
<accession>A0A0L8V3F9</accession>
<evidence type="ECO:0000313" key="2">
    <source>
        <dbReference type="EMBL" id="KOH42966.1"/>
    </source>
</evidence>
<dbReference type="OrthoDB" id="1149279at2"/>
<feature type="domain" description="DUF2007" evidence="1">
    <location>
        <begin position="10"/>
        <end position="74"/>
    </location>
</feature>
<dbReference type="AlphaFoldDB" id="A0A0L8V3F9"/>